<organism evidence="1 2">
    <name type="scientific">Hebeloma cylindrosporum</name>
    <dbReference type="NCBI Taxonomy" id="76867"/>
    <lineage>
        <taxon>Eukaryota</taxon>
        <taxon>Fungi</taxon>
        <taxon>Dikarya</taxon>
        <taxon>Basidiomycota</taxon>
        <taxon>Agaricomycotina</taxon>
        <taxon>Agaricomycetes</taxon>
        <taxon>Agaricomycetidae</taxon>
        <taxon>Agaricales</taxon>
        <taxon>Agaricineae</taxon>
        <taxon>Hymenogastraceae</taxon>
        <taxon>Hebeloma</taxon>
    </lineage>
</organism>
<protein>
    <submittedName>
        <fullName evidence="1">Uncharacterized protein</fullName>
    </submittedName>
</protein>
<evidence type="ECO:0000313" key="1">
    <source>
        <dbReference type="EMBL" id="KIM38356.1"/>
    </source>
</evidence>
<reference evidence="2" key="2">
    <citation type="submission" date="2015-01" db="EMBL/GenBank/DDBJ databases">
        <title>Evolutionary Origins and Diversification of the Mycorrhizal Mutualists.</title>
        <authorList>
            <consortium name="DOE Joint Genome Institute"/>
            <consortium name="Mycorrhizal Genomics Consortium"/>
            <person name="Kohler A."/>
            <person name="Kuo A."/>
            <person name="Nagy L.G."/>
            <person name="Floudas D."/>
            <person name="Copeland A."/>
            <person name="Barry K.W."/>
            <person name="Cichocki N."/>
            <person name="Veneault-Fourrey C."/>
            <person name="LaButti K."/>
            <person name="Lindquist E.A."/>
            <person name="Lipzen A."/>
            <person name="Lundell T."/>
            <person name="Morin E."/>
            <person name="Murat C."/>
            <person name="Riley R."/>
            <person name="Ohm R."/>
            <person name="Sun H."/>
            <person name="Tunlid A."/>
            <person name="Henrissat B."/>
            <person name="Grigoriev I.V."/>
            <person name="Hibbett D.S."/>
            <person name="Martin F."/>
        </authorList>
    </citation>
    <scope>NUCLEOTIDE SEQUENCE [LARGE SCALE GENOMIC DNA]</scope>
    <source>
        <strain evidence="2">h7</strain>
    </source>
</reference>
<dbReference type="Proteomes" id="UP000053424">
    <property type="component" value="Unassembled WGS sequence"/>
</dbReference>
<name>A0A0C3C427_HEBCY</name>
<keyword evidence="2" id="KW-1185">Reference proteome</keyword>
<dbReference type="AlphaFoldDB" id="A0A0C3C427"/>
<gene>
    <name evidence="1" type="ORF">M413DRAFT_30196</name>
</gene>
<evidence type="ECO:0000313" key="2">
    <source>
        <dbReference type="Proteomes" id="UP000053424"/>
    </source>
</evidence>
<reference evidence="1 2" key="1">
    <citation type="submission" date="2014-04" db="EMBL/GenBank/DDBJ databases">
        <authorList>
            <consortium name="DOE Joint Genome Institute"/>
            <person name="Kuo A."/>
            <person name="Gay G."/>
            <person name="Dore J."/>
            <person name="Kohler A."/>
            <person name="Nagy L.G."/>
            <person name="Floudas D."/>
            <person name="Copeland A."/>
            <person name="Barry K.W."/>
            <person name="Cichocki N."/>
            <person name="Veneault-Fourrey C."/>
            <person name="LaButti K."/>
            <person name="Lindquist E.A."/>
            <person name="Lipzen A."/>
            <person name="Lundell T."/>
            <person name="Morin E."/>
            <person name="Murat C."/>
            <person name="Sun H."/>
            <person name="Tunlid A."/>
            <person name="Henrissat B."/>
            <person name="Grigoriev I.V."/>
            <person name="Hibbett D.S."/>
            <person name="Martin F."/>
            <person name="Nordberg H.P."/>
            <person name="Cantor M.N."/>
            <person name="Hua S.X."/>
        </authorList>
    </citation>
    <scope>NUCLEOTIDE SEQUENCE [LARGE SCALE GENOMIC DNA]</scope>
    <source>
        <strain evidence="2">h7</strain>
    </source>
</reference>
<dbReference type="EMBL" id="KN831791">
    <property type="protein sequence ID" value="KIM38356.1"/>
    <property type="molecule type" value="Genomic_DNA"/>
</dbReference>
<sequence length="144" mass="16207">MPSLSLIAVDLDEVGLSRFVNALQSPSLERIDAAQRDRMECSSFKPALPVLQRSGLFSICGTGLCLSWLHEGRYNPTPYFGVRETAGGIVKCYSKMISSFQYALRPRNTFRHHISTSGKRCRRVRPTPSVPTPDFDFRVLLRLS</sequence>
<dbReference type="HOGENOM" id="CLU_1796703_0_0_1"/>
<proteinExistence type="predicted"/>
<accession>A0A0C3C427</accession>